<dbReference type="GO" id="GO:0006506">
    <property type="term" value="P:GPI anchor biosynthetic process"/>
    <property type="evidence" value="ECO:0007669"/>
    <property type="project" value="TreeGrafter"/>
</dbReference>
<sequence>MALDKLIGLAMLAVATAVFAYYTAWVFVLPFIDESNVLNSFFLPRDYAIKLPILLLLIGGLGVGSFIGNVLIKNAQKEKLKKSKKTQ</sequence>
<dbReference type="PANTHER" id="PTHR15039">
    <property type="entry name" value="DOLICHOL PHOSPHATE-MANNOSE BIOSYNTHESIS REGULATORY PROTEIN"/>
    <property type="match status" value="1"/>
</dbReference>
<proteinExistence type="inferred from homology"/>
<feature type="transmembrane region" description="Helical" evidence="7">
    <location>
        <begin position="7"/>
        <end position="32"/>
    </location>
</feature>
<comment type="subunit">
    <text evidence="7">Component of the dolichol-phosphate mannose (DPM) synthase complex.</text>
</comment>
<dbReference type="AlphaFoldDB" id="A0A1E4SHA7"/>
<evidence type="ECO:0000313" key="9">
    <source>
        <dbReference type="Proteomes" id="UP000094285"/>
    </source>
</evidence>
<name>A0A1E4SHA7_9ASCO</name>
<evidence type="ECO:0000256" key="6">
    <source>
        <dbReference type="ARBA" id="ARBA00023136"/>
    </source>
</evidence>
<dbReference type="GO" id="GO:0180047">
    <property type="term" value="P:dolichol phosphate mannose biosynthetic process"/>
    <property type="evidence" value="ECO:0007669"/>
    <property type="project" value="InterPro"/>
</dbReference>
<dbReference type="GeneID" id="30981132"/>
<dbReference type="GO" id="GO:0030234">
    <property type="term" value="F:enzyme regulator activity"/>
    <property type="evidence" value="ECO:0007669"/>
    <property type="project" value="UniProtKB-UniRule"/>
</dbReference>
<dbReference type="EMBL" id="KV453912">
    <property type="protein sequence ID" value="ODV78899.1"/>
    <property type="molecule type" value="Genomic_DNA"/>
</dbReference>
<accession>A0A1E4SHA7</accession>
<evidence type="ECO:0000256" key="4">
    <source>
        <dbReference type="ARBA" id="ARBA00022824"/>
    </source>
</evidence>
<keyword evidence="3 7" id="KW-0812">Transmembrane</keyword>
<dbReference type="GO" id="GO:0005789">
    <property type="term" value="C:endoplasmic reticulum membrane"/>
    <property type="evidence" value="ECO:0007669"/>
    <property type="project" value="UniProtKB-SubCell"/>
</dbReference>
<evidence type="ECO:0000256" key="1">
    <source>
        <dbReference type="ARBA" id="ARBA00004477"/>
    </source>
</evidence>
<dbReference type="InterPro" id="IPR009914">
    <property type="entry name" value="DPM2"/>
</dbReference>
<keyword evidence="4 7" id="KW-0256">Endoplasmic reticulum</keyword>
<dbReference type="STRING" id="984487.A0A1E4SHA7"/>
<dbReference type="PANTHER" id="PTHR15039:SF11">
    <property type="entry name" value="DOLICHOL PHOSPHATE-MANNOSE BIOSYNTHESIS REGULATORY PROTEIN"/>
    <property type="match status" value="1"/>
</dbReference>
<reference evidence="9" key="1">
    <citation type="submission" date="2016-05" db="EMBL/GenBank/DDBJ databases">
        <title>Comparative genomics of biotechnologically important yeasts.</title>
        <authorList>
            <consortium name="DOE Joint Genome Institute"/>
            <person name="Riley R."/>
            <person name="Haridas S."/>
            <person name="Wolfe K.H."/>
            <person name="Lopes M.R."/>
            <person name="Hittinger C.T."/>
            <person name="Goker M."/>
            <person name="Salamov A."/>
            <person name="Wisecaver J."/>
            <person name="Long T.M."/>
            <person name="Aerts A.L."/>
            <person name="Barry K."/>
            <person name="Choi C."/>
            <person name="Clum A."/>
            <person name="Coughlan A.Y."/>
            <person name="Deshpande S."/>
            <person name="Douglass A.P."/>
            <person name="Hanson S.J."/>
            <person name="Klenk H.-P."/>
            <person name="Labutti K."/>
            <person name="Lapidus A."/>
            <person name="Lindquist E."/>
            <person name="Lipzen A."/>
            <person name="Meier-Kolthoff J.P."/>
            <person name="Ohm R.A."/>
            <person name="Otillar R.P."/>
            <person name="Pangilinan J."/>
            <person name="Peng Y."/>
            <person name="Rokas A."/>
            <person name="Rosa C.A."/>
            <person name="Scheuner C."/>
            <person name="Sibirny A.A."/>
            <person name="Slot J.C."/>
            <person name="Stielow J.B."/>
            <person name="Sun H."/>
            <person name="Kurtzman C.P."/>
            <person name="Blackwell M."/>
            <person name="Grigoriev I.V."/>
            <person name="Jeffries T.W."/>
        </authorList>
    </citation>
    <scope>NUCLEOTIDE SEQUENCE [LARGE SCALE GENOMIC DNA]</scope>
    <source>
        <strain evidence="9">NRRL Y-17324</strain>
    </source>
</reference>
<evidence type="ECO:0000256" key="7">
    <source>
        <dbReference type="RuleBase" id="RU365084"/>
    </source>
</evidence>
<evidence type="ECO:0000256" key="5">
    <source>
        <dbReference type="ARBA" id="ARBA00022989"/>
    </source>
</evidence>
<evidence type="ECO:0000313" key="8">
    <source>
        <dbReference type="EMBL" id="ODV78899.1"/>
    </source>
</evidence>
<comment type="subcellular location">
    <subcellularLocation>
        <location evidence="1 7">Endoplasmic reticulum membrane</location>
        <topology evidence="1 7">Multi-pass membrane protein</topology>
    </subcellularLocation>
</comment>
<keyword evidence="6 7" id="KW-0472">Membrane</keyword>
<dbReference type="Proteomes" id="UP000094285">
    <property type="component" value="Unassembled WGS sequence"/>
</dbReference>
<protein>
    <recommendedName>
        <fullName evidence="7">Dolichol phosphate-mannose biosynthesis regulatory protein</fullName>
    </recommendedName>
</protein>
<dbReference type="RefSeq" id="XP_020064021.1">
    <property type="nucleotide sequence ID" value="XM_020206995.1"/>
</dbReference>
<comment type="function">
    <text evidence="7">Regulatory subunit of the dolichol-phosphate mannose (DPM) synthase complex; essential for the ER localization.</text>
</comment>
<feature type="transmembrane region" description="Helical" evidence="7">
    <location>
        <begin position="52"/>
        <end position="72"/>
    </location>
</feature>
<evidence type="ECO:0000256" key="3">
    <source>
        <dbReference type="ARBA" id="ARBA00022692"/>
    </source>
</evidence>
<comment type="similarity">
    <text evidence="2 7">Belongs to the DPM2 family.</text>
</comment>
<gene>
    <name evidence="8" type="ORF">CANTADRAFT_237475</name>
</gene>
<dbReference type="Pfam" id="PF07297">
    <property type="entry name" value="DPM2"/>
    <property type="match status" value="1"/>
</dbReference>
<comment type="pathway">
    <text evidence="7">Protein modification; protein glycosylation.</text>
</comment>
<dbReference type="GO" id="GO:0033185">
    <property type="term" value="C:dolichol-phosphate-mannose synthase complex"/>
    <property type="evidence" value="ECO:0007669"/>
    <property type="project" value="TreeGrafter"/>
</dbReference>
<keyword evidence="5 7" id="KW-1133">Transmembrane helix</keyword>
<evidence type="ECO:0000256" key="2">
    <source>
        <dbReference type="ARBA" id="ARBA00005478"/>
    </source>
</evidence>
<keyword evidence="9" id="KW-1185">Reference proteome</keyword>
<dbReference type="UniPathway" id="UPA00378"/>
<organism evidence="8 9">
    <name type="scientific">Suhomyces tanzawaensis NRRL Y-17324</name>
    <dbReference type="NCBI Taxonomy" id="984487"/>
    <lineage>
        <taxon>Eukaryota</taxon>
        <taxon>Fungi</taxon>
        <taxon>Dikarya</taxon>
        <taxon>Ascomycota</taxon>
        <taxon>Saccharomycotina</taxon>
        <taxon>Pichiomycetes</taxon>
        <taxon>Debaryomycetaceae</taxon>
        <taxon>Suhomyces</taxon>
    </lineage>
</organism>